<dbReference type="EMBL" id="CP069798">
    <property type="protein sequence ID" value="QRQ82095.1"/>
    <property type="molecule type" value="Genomic_DNA"/>
</dbReference>
<keyword evidence="2" id="KW-1185">Reference proteome</keyword>
<dbReference type="KEGG" id="ptes:JQU52_01225"/>
<reference evidence="1" key="1">
    <citation type="submission" date="2021-02" db="EMBL/GenBank/DDBJ databases">
        <title>Neisseriaceae sp. 26B isolated from the cloaca of a Common Toad-headed Turtle (Mesoclemmys nasuta).</title>
        <authorList>
            <person name="Spergser J."/>
            <person name="Busse H.-J."/>
        </authorList>
    </citation>
    <scope>NUCLEOTIDE SEQUENCE</scope>
    <source>
        <strain evidence="1">26B</strain>
    </source>
</reference>
<evidence type="ECO:0000313" key="1">
    <source>
        <dbReference type="EMBL" id="QRQ82095.1"/>
    </source>
</evidence>
<accession>A0A892ZF91</accession>
<dbReference type="Proteomes" id="UP000653156">
    <property type="component" value="Chromosome"/>
</dbReference>
<sequence>MSDLFHEDIPDTFLDQVFAVIGATPNTHTKF</sequence>
<organism evidence="1 2">
    <name type="scientific">Paralysiella testudinis</name>
    <dbReference type="NCBI Taxonomy" id="2809020"/>
    <lineage>
        <taxon>Bacteria</taxon>
        <taxon>Pseudomonadati</taxon>
        <taxon>Pseudomonadota</taxon>
        <taxon>Betaproteobacteria</taxon>
        <taxon>Neisseriales</taxon>
        <taxon>Neisseriaceae</taxon>
        <taxon>Paralysiella</taxon>
    </lineage>
</organism>
<evidence type="ECO:0000313" key="2">
    <source>
        <dbReference type="Proteomes" id="UP000653156"/>
    </source>
</evidence>
<name>A0A892ZF91_9NEIS</name>
<gene>
    <name evidence="1" type="ORF">JQU52_01225</name>
</gene>
<proteinExistence type="predicted"/>
<dbReference type="AlphaFoldDB" id="A0A892ZF91"/>
<protein>
    <submittedName>
        <fullName evidence="1">Uncharacterized protein</fullName>
    </submittedName>
</protein>